<sequence>MLLLLNSPSLSIGFIFPCPAWCISSFRLYILATAAATAPLALLLSFDGNFFLQLFLWLSAFAAVASGFNFDPVHPGRILPTVSSTPLPVTDGRVTKLVQDLTNITPKCARCLEMGVSCTFHERGVPCAACAVLGAPDCDWSNPSLFILSLRQSRDSYLRDERDDLVRSVETNVLPHSHFDREYARSQQWFYDAAQGAITRFLINIRATRNVAVDGYRCLAASATNIPTLLRFIELGIEAHIHPLVLQVVGERVQDLLAALL</sequence>
<gene>
    <name evidence="2" type="ORF">B0H15DRAFT_958236</name>
</gene>
<evidence type="ECO:0000313" key="3">
    <source>
        <dbReference type="Proteomes" id="UP001222325"/>
    </source>
</evidence>
<keyword evidence="1" id="KW-0812">Transmembrane</keyword>
<dbReference type="Proteomes" id="UP001222325">
    <property type="component" value="Unassembled WGS sequence"/>
</dbReference>
<dbReference type="EMBL" id="JARJCN010000155">
    <property type="protein sequence ID" value="KAJ7067673.1"/>
    <property type="molecule type" value="Genomic_DNA"/>
</dbReference>
<organism evidence="2 3">
    <name type="scientific">Mycena belliarum</name>
    <dbReference type="NCBI Taxonomy" id="1033014"/>
    <lineage>
        <taxon>Eukaryota</taxon>
        <taxon>Fungi</taxon>
        <taxon>Dikarya</taxon>
        <taxon>Basidiomycota</taxon>
        <taxon>Agaricomycotina</taxon>
        <taxon>Agaricomycetes</taxon>
        <taxon>Agaricomycetidae</taxon>
        <taxon>Agaricales</taxon>
        <taxon>Marasmiineae</taxon>
        <taxon>Mycenaceae</taxon>
        <taxon>Mycena</taxon>
    </lineage>
</organism>
<reference evidence="2" key="1">
    <citation type="submission" date="2023-03" db="EMBL/GenBank/DDBJ databases">
        <title>Massive genome expansion in bonnet fungi (Mycena s.s.) driven by repeated elements and novel gene families across ecological guilds.</title>
        <authorList>
            <consortium name="Lawrence Berkeley National Laboratory"/>
            <person name="Harder C.B."/>
            <person name="Miyauchi S."/>
            <person name="Viragh M."/>
            <person name="Kuo A."/>
            <person name="Thoen E."/>
            <person name="Andreopoulos B."/>
            <person name="Lu D."/>
            <person name="Skrede I."/>
            <person name="Drula E."/>
            <person name="Henrissat B."/>
            <person name="Morin E."/>
            <person name="Kohler A."/>
            <person name="Barry K."/>
            <person name="LaButti K."/>
            <person name="Morin E."/>
            <person name="Salamov A."/>
            <person name="Lipzen A."/>
            <person name="Mereny Z."/>
            <person name="Hegedus B."/>
            <person name="Baldrian P."/>
            <person name="Stursova M."/>
            <person name="Weitz H."/>
            <person name="Taylor A."/>
            <person name="Grigoriev I.V."/>
            <person name="Nagy L.G."/>
            <person name="Martin F."/>
            <person name="Kauserud H."/>
        </authorList>
    </citation>
    <scope>NUCLEOTIDE SEQUENCE</scope>
    <source>
        <strain evidence="2">CBHHK173m</strain>
    </source>
</reference>
<evidence type="ECO:0000256" key="1">
    <source>
        <dbReference type="SAM" id="Phobius"/>
    </source>
</evidence>
<evidence type="ECO:0000313" key="2">
    <source>
        <dbReference type="EMBL" id="KAJ7067673.1"/>
    </source>
</evidence>
<feature type="transmembrane region" description="Helical" evidence="1">
    <location>
        <begin position="50"/>
        <end position="70"/>
    </location>
</feature>
<comment type="caution">
    <text evidence="2">The sequence shown here is derived from an EMBL/GenBank/DDBJ whole genome shotgun (WGS) entry which is preliminary data.</text>
</comment>
<dbReference type="AlphaFoldDB" id="A0AAD6TKV4"/>
<accession>A0AAD6TKV4</accession>
<keyword evidence="3" id="KW-1185">Reference proteome</keyword>
<name>A0AAD6TKV4_9AGAR</name>
<keyword evidence="1" id="KW-0472">Membrane</keyword>
<protein>
    <submittedName>
        <fullName evidence="2">Uncharacterized protein</fullName>
    </submittedName>
</protein>
<proteinExistence type="predicted"/>
<feature type="transmembrane region" description="Helical" evidence="1">
    <location>
        <begin position="12"/>
        <end position="30"/>
    </location>
</feature>
<keyword evidence="1" id="KW-1133">Transmembrane helix</keyword>